<dbReference type="InterPro" id="IPR038330">
    <property type="entry name" value="TspO/MBR-related_sf"/>
</dbReference>
<dbReference type="PANTHER" id="PTHR10057:SF0">
    <property type="entry name" value="TRANSLOCATOR PROTEIN"/>
    <property type="match status" value="1"/>
</dbReference>
<sequence length="316" mass="35222">MRIQSDLLSSSESSTKRARLLAVLQAESGYWLQILLSANIGTLLDKSTLSFAIWLRLGVKTNHPHRCRCGTRVGELGHHGLSRQIIAGRLGHAYINDVIRRALVAANVTCQRSLSRKASSGTTSLYRWNNFGIHKEYITAMANWSALGSIILPNVGGWANGLYFAGQVRSEQKSWYDDLKKAPWNPPKWVFGPAWTVLYSGIGYASYLVYEECGGFTEEAVLPLSLYGGQLLLNWAWTPIFFGLKDFKLALIEIVVLSGAATVTTASFFSVNKTAGWLMVPYLAWLGYATSLSYYIWKNNPQSPKIKEIKDEKTNN</sequence>
<feature type="transmembrane region" description="Helical" evidence="6">
    <location>
        <begin position="222"/>
        <end position="242"/>
    </location>
</feature>
<evidence type="ECO:0000256" key="5">
    <source>
        <dbReference type="ARBA" id="ARBA00023136"/>
    </source>
</evidence>
<evidence type="ECO:0000313" key="8">
    <source>
        <dbReference type="Proteomes" id="UP001153292"/>
    </source>
</evidence>
<dbReference type="CDD" id="cd15904">
    <property type="entry name" value="TSPO_MBR"/>
    <property type="match status" value="1"/>
</dbReference>
<dbReference type="PANTHER" id="PTHR10057">
    <property type="entry name" value="PERIPHERAL-TYPE BENZODIAZEPINE RECEPTOR"/>
    <property type="match status" value="1"/>
</dbReference>
<evidence type="ECO:0000313" key="7">
    <source>
        <dbReference type="EMBL" id="CAH0401728.1"/>
    </source>
</evidence>
<evidence type="ECO:0000256" key="4">
    <source>
        <dbReference type="ARBA" id="ARBA00022989"/>
    </source>
</evidence>
<organism evidence="7 8">
    <name type="scientific">Chilo suppressalis</name>
    <name type="common">Asiatic rice borer moth</name>
    <dbReference type="NCBI Taxonomy" id="168631"/>
    <lineage>
        <taxon>Eukaryota</taxon>
        <taxon>Metazoa</taxon>
        <taxon>Ecdysozoa</taxon>
        <taxon>Arthropoda</taxon>
        <taxon>Hexapoda</taxon>
        <taxon>Insecta</taxon>
        <taxon>Pterygota</taxon>
        <taxon>Neoptera</taxon>
        <taxon>Endopterygota</taxon>
        <taxon>Lepidoptera</taxon>
        <taxon>Glossata</taxon>
        <taxon>Ditrysia</taxon>
        <taxon>Pyraloidea</taxon>
        <taxon>Crambidae</taxon>
        <taxon>Crambinae</taxon>
        <taxon>Chilo</taxon>
    </lineage>
</organism>
<evidence type="ECO:0000256" key="3">
    <source>
        <dbReference type="ARBA" id="ARBA00022692"/>
    </source>
</evidence>
<name>A0ABN8B6B1_CHISP</name>
<comment type="similarity">
    <text evidence="2">Belongs to the TspO/BZRP family.</text>
</comment>
<dbReference type="Proteomes" id="UP001153292">
    <property type="component" value="Chromosome 2"/>
</dbReference>
<keyword evidence="3 6" id="KW-0812">Transmembrane</keyword>
<feature type="transmembrane region" description="Helical" evidence="6">
    <location>
        <begin position="189"/>
        <end position="210"/>
    </location>
</feature>
<comment type="subcellular location">
    <subcellularLocation>
        <location evidence="1">Membrane</location>
        <topology evidence="1">Multi-pass membrane protein</topology>
    </subcellularLocation>
</comment>
<dbReference type="Pfam" id="PF03073">
    <property type="entry name" value="TspO_MBR"/>
    <property type="match status" value="1"/>
</dbReference>
<dbReference type="Gene3D" id="1.20.1260.100">
    <property type="entry name" value="TspO/MBR protein"/>
    <property type="match status" value="1"/>
</dbReference>
<feature type="transmembrane region" description="Helical" evidence="6">
    <location>
        <begin position="275"/>
        <end position="297"/>
    </location>
</feature>
<evidence type="ECO:0008006" key="9">
    <source>
        <dbReference type="Google" id="ProtNLM"/>
    </source>
</evidence>
<dbReference type="InterPro" id="IPR004307">
    <property type="entry name" value="TspO_MBR"/>
</dbReference>
<keyword evidence="5 6" id="KW-0472">Membrane</keyword>
<keyword evidence="4 6" id="KW-1133">Transmembrane helix</keyword>
<dbReference type="EMBL" id="OU963895">
    <property type="protein sequence ID" value="CAH0401728.1"/>
    <property type="molecule type" value="Genomic_DNA"/>
</dbReference>
<proteinExistence type="inferred from homology"/>
<evidence type="ECO:0000256" key="1">
    <source>
        <dbReference type="ARBA" id="ARBA00004141"/>
    </source>
</evidence>
<protein>
    <recommendedName>
        <fullName evidence="9">Peripheral-type benzodiazepine receptor</fullName>
    </recommendedName>
</protein>
<evidence type="ECO:0000256" key="2">
    <source>
        <dbReference type="ARBA" id="ARBA00007524"/>
    </source>
</evidence>
<reference evidence="7" key="1">
    <citation type="submission" date="2021-12" db="EMBL/GenBank/DDBJ databases">
        <authorList>
            <person name="King R."/>
        </authorList>
    </citation>
    <scope>NUCLEOTIDE SEQUENCE</scope>
</reference>
<accession>A0ABN8B6B1</accession>
<evidence type="ECO:0000256" key="6">
    <source>
        <dbReference type="SAM" id="Phobius"/>
    </source>
</evidence>
<keyword evidence="8" id="KW-1185">Reference proteome</keyword>
<gene>
    <name evidence="7" type="ORF">CHILSU_LOCUS4961</name>
</gene>
<feature type="transmembrane region" description="Helical" evidence="6">
    <location>
        <begin position="249"/>
        <end position="269"/>
    </location>
</feature>